<dbReference type="Proteomes" id="UP000281192">
    <property type="component" value="Chromosome"/>
</dbReference>
<dbReference type="EMBL" id="CP026100">
    <property type="protein sequence ID" value="AYV47279.1"/>
    <property type="molecule type" value="Genomic_DNA"/>
</dbReference>
<evidence type="ECO:0000313" key="11">
    <source>
        <dbReference type="Proteomes" id="UP000281192"/>
    </source>
</evidence>
<evidence type="ECO:0000256" key="1">
    <source>
        <dbReference type="ARBA" id="ARBA00005230"/>
    </source>
</evidence>
<protein>
    <recommendedName>
        <fullName evidence="2">Toxin CcdB</fullName>
    </recommendedName>
    <alternativeName>
        <fullName evidence="7">Cytotoxic protein CcdB</fullName>
    </alternativeName>
    <alternativeName>
        <fullName evidence="6">Protein LetD</fullName>
    </alternativeName>
</protein>
<accession>A0A2N5CXL7</accession>
<evidence type="ECO:0000256" key="7">
    <source>
        <dbReference type="ARBA" id="ARBA00033135"/>
    </source>
</evidence>
<reference evidence="8 11" key="2">
    <citation type="submission" date="2018-01" db="EMBL/GenBank/DDBJ databases">
        <title>Complete genome sequence of Caulobacter flavus RHGG3.</title>
        <authorList>
            <person name="Yang E."/>
        </authorList>
    </citation>
    <scope>NUCLEOTIDE SEQUENCE [LARGE SCALE GENOMIC DNA]</scope>
    <source>
        <strain evidence="8 11">RHGG3</strain>
    </source>
</reference>
<keyword evidence="4" id="KW-0805">Transcription regulation</keyword>
<dbReference type="Pfam" id="PF01845">
    <property type="entry name" value="CcdB"/>
    <property type="match status" value="1"/>
</dbReference>
<evidence type="ECO:0000256" key="4">
    <source>
        <dbReference type="ARBA" id="ARBA00023015"/>
    </source>
</evidence>
<organism evidence="9 10">
    <name type="scientific">Caulobacter flavus</name>
    <dbReference type="NCBI Taxonomy" id="1679497"/>
    <lineage>
        <taxon>Bacteria</taxon>
        <taxon>Pseudomonadati</taxon>
        <taxon>Pseudomonadota</taxon>
        <taxon>Alphaproteobacteria</taxon>
        <taxon>Caulobacterales</taxon>
        <taxon>Caulobacteraceae</taxon>
        <taxon>Caulobacter</taxon>
    </lineage>
</organism>
<proteinExistence type="inferred from homology"/>
<evidence type="ECO:0000313" key="9">
    <source>
        <dbReference type="EMBL" id="PLR18560.1"/>
    </source>
</evidence>
<comment type="similarity">
    <text evidence="1">Belongs to the CcdB toxin family.</text>
</comment>
<dbReference type="GO" id="GO:0006276">
    <property type="term" value="P:plasmid maintenance"/>
    <property type="evidence" value="ECO:0007669"/>
    <property type="project" value="InterPro"/>
</dbReference>
<dbReference type="Proteomes" id="UP000234483">
    <property type="component" value="Unassembled WGS sequence"/>
</dbReference>
<evidence type="ECO:0000313" key="8">
    <source>
        <dbReference type="EMBL" id="AYV47279.1"/>
    </source>
</evidence>
<dbReference type="Gene3D" id="2.30.30.110">
    <property type="match status" value="1"/>
</dbReference>
<dbReference type="SUPFAM" id="SSF50118">
    <property type="entry name" value="Cell growth inhibitor/plasmid maintenance toxic component"/>
    <property type="match status" value="1"/>
</dbReference>
<evidence type="ECO:0000256" key="5">
    <source>
        <dbReference type="ARBA" id="ARBA00023163"/>
    </source>
</evidence>
<dbReference type="InterPro" id="IPR011067">
    <property type="entry name" value="Plasmid_toxin/cell-grow_inhib"/>
</dbReference>
<evidence type="ECO:0000256" key="2">
    <source>
        <dbReference type="ARBA" id="ARBA00015075"/>
    </source>
</evidence>
<dbReference type="KEGG" id="cfh:C1707_13965"/>
<keyword evidence="3" id="KW-0678">Repressor</keyword>
<keyword evidence="11" id="KW-1185">Reference proteome</keyword>
<dbReference type="AlphaFoldDB" id="A0A2N5CXL7"/>
<evidence type="ECO:0000313" key="10">
    <source>
        <dbReference type="Proteomes" id="UP000234483"/>
    </source>
</evidence>
<name>A0A2N5CXL7_9CAUL</name>
<gene>
    <name evidence="8" type="ORF">C1707_13965</name>
    <name evidence="9" type="ORF">CFHF_04940</name>
</gene>
<dbReference type="GO" id="GO:0008657">
    <property type="term" value="F:DNA topoisomerase type II (double strand cut, ATP-hydrolyzing) inhibitor activity"/>
    <property type="evidence" value="ECO:0007669"/>
    <property type="project" value="InterPro"/>
</dbReference>
<reference evidence="9 10" key="1">
    <citation type="submission" date="2017-12" db="EMBL/GenBank/DDBJ databases">
        <title>The genome sequence of Caulobacter flavus CGMCC1 15093.</title>
        <authorList>
            <person name="Gao J."/>
            <person name="Mao X."/>
            <person name="Sun J."/>
        </authorList>
    </citation>
    <scope>NUCLEOTIDE SEQUENCE [LARGE SCALE GENOMIC DNA]</scope>
    <source>
        <strain evidence="9 10">CGMCC1 15093</strain>
    </source>
</reference>
<sequence length="139" mass="15581">MGRRERRGDQGAQRVRRKAWTVRRRVASLVIRQFDVFANPGASTRSAVPYVVVLQSHMFEALDTIVVAPPMRLPATDADAGFSKVWIEVEIAGERLTIDVALLANLERRMLNQRIASLAALAAHEDAIRRALDRLFTGF</sequence>
<dbReference type="OrthoDB" id="9813510at2"/>
<evidence type="ECO:0000256" key="6">
    <source>
        <dbReference type="ARBA" id="ARBA00029628"/>
    </source>
</evidence>
<dbReference type="EMBL" id="PJRQ01000009">
    <property type="protein sequence ID" value="PLR18560.1"/>
    <property type="molecule type" value="Genomic_DNA"/>
</dbReference>
<evidence type="ECO:0000256" key="3">
    <source>
        <dbReference type="ARBA" id="ARBA00022491"/>
    </source>
</evidence>
<dbReference type="InterPro" id="IPR002712">
    <property type="entry name" value="CcdB"/>
</dbReference>
<keyword evidence="5" id="KW-0804">Transcription</keyword>